<dbReference type="PIRSF" id="PIRSF037238">
    <property type="entry name" value="Carboxypeptidase_G2"/>
    <property type="match status" value="1"/>
</dbReference>
<dbReference type="InterPro" id="IPR001261">
    <property type="entry name" value="ArgE/DapE_CS"/>
</dbReference>
<dbReference type="PROSITE" id="PS00758">
    <property type="entry name" value="ARGE_DAPE_CPG2_1"/>
    <property type="match status" value="1"/>
</dbReference>
<sequence length="416" mass="43635">MFKQSGLLTTATLILLAVQPALAIDKELLTAATAEQSATIITLERLVNIESGTGDVAGLAKMVTLLEGELKGLGFTVERSAAVGEREGVKVVGDNVVGRLKGRAGKHVLLLAHMDTVYTRGKLATAPFRIEGDKAYGPGIADDKSGIAVILHSLKLLKARGFSKFGTLTVLFNCDEEQGSNGSRDLIEKLAGESDVVLSFEPTSIKPEGMTFATSGVGSVVATVTGRSAHAGAAPEQGVNAQVEASDLVLRTLDLDQGPGGLRFNWTVANAGGVRNIIPDKAVVQADVRYPTNALYEAMVRDLDTRVKKQRLPEAKIEVVTDAGRPAFAANAGGKALIAKAVSIYKDLGYTLVTAPITGGGTDAAFAAKSGKPVVEGLGLPGFGYHTTFDEYVMIDAIPRRLYLAAQMIMDVAQGK</sequence>
<feature type="domain" description="Peptidase M20 dimerisation" evidence="6">
    <location>
        <begin position="213"/>
        <end position="310"/>
    </location>
</feature>
<keyword evidence="5" id="KW-0732">Signal</keyword>
<keyword evidence="2" id="KW-0479">Metal-binding</keyword>
<feature type="chain" id="PRO_5047036234" evidence="5">
    <location>
        <begin position="24"/>
        <end position="416"/>
    </location>
</feature>
<dbReference type="InterPro" id="IPR050072">
    <property type="entry name" value="Peptidase_M20A"/>
</dbReference>
<dbReference type="PANTHER" id="PTHR43808:SF10">
    <property type="entry name" value="BLL3749 PROTEIN"/>
    <property type="match status" value="1"/>
</dbReference>
<evidence type="ECO:0000256" key="4">
    <source>
        <dbReference type="ARBA" id="ARBA00022833"/>
    </source>
</evidence>
<evidence type="ECO:0000259" key="6">
    <source>
        <dbReference type="Pfam" id="PF07687"/>
    </source>
</evidence>
<dbReference type="SUPFAM" id="SSF53187">
    <property type="entry name" value="Zn-dependent exopeptidases"/>
    <property type="match status" value="1"/>
</dbReference>
<keyword evidence="4" id="KW-0862">Zinc</keyword>
<dbReference type="RefSeq" id="WP_230841623.1">
    <property type="nucleotide sequence ID" value="NZ_CP063845.1"/>
</dbReference>
<dbReference type="Pfam" id="PF01546">
    <property type="entry name" value="Peptidase_M20"/>
    <property type="match status" value="1"/>
</dbReference>
<reference evidence="7 8" key="1">
    <citation type="journal article" date="2021" name="Genome Biol. Evol.">
        <title>Complete Genome Sequencing of a Novel Gloeobacter Species from a Waterfall Cave in Mexico.</title>
        <authorList>
            <person name="Saw J.H."/>
            <person name="Cardona T."/>
            <person name="Montejano G."/>
        </authorList>
    </citation>
    <scope>NUCLEOTIDE SEQUENCE [LARGE SCALE GENOMIC DNA]</scope>
    <source>
        <strain evidence="7">MG652769</strain>
    </source>
</reference>
<dbReference type="InterPro" id="IPR002933">
    <property type="entry name" value="Peptidase_M20"/>
</dbReference>
<accession>A0ABY3PLK5</accession>
<dbReference type="PANTHER" id="PTHR43808">
    <property type="entry name" value="ACETYLORNITHINE DEACETYLASE"/>
    <property type="match status" value="1"/>
</dbReference>
<dbReference type="EMBL" id="CP063845">
    <property type="protein sequence ID" value="UFP94576.1"/>
    <property type="molecule type" value="Genomic_DNA"/>
</dbReference>
<feature type="signal peptide" evidence="5">
    <location>
        <begin position="1"/>
        <end position="23"/>
    </location>
</feature>
<dbReference type="PROSITE" id="PS00759">
    <property type="entry name" value="ARGE_DAPE_CPG2_2"/>
    <property type="match status" value="1"/>
</dbReference>
<dbReference type="NCBIfam" id="NF004788">
    <property type="entry name" value="PRK06133.1"/>
    <property type="match status" value="1"/>
</dbReference>
<dbReference type="InterPro" id="IPR011650">
    <property type="entry name" value="Peptidase_M20_dimer"/>
</dbReference>
<dbReference type="InterPro" id="IPR017150">
    <property type="entry name" value="Pept_M20_glutamate_carboxypep"/>
</dbReference>
<gene>
    <name evidence="7" type="ORF">ISF26_23050</name>
</gene>
<keyword evidence="8" id="KW-1185">Reference proteome</keyword>
<evidence type="ECO:0000256" key="3">
    <source>
        <dbReference type="ARBA" id="ARBA00022801"/>
    </source>
</evidence>
<dbReference type="Pfam" id="PF07687">
    <property type="entry name" value="M20_dimer"/>
    <property type="match status" value="1"/>
</dbReference>
<organism evidence="7 8">
    <name type="scientific">Gloeobacter morelensis MG652769</name>
    <dbReference type="NCBI Taxonomy" id="2781736"/>
    <lineage>
        <taxon>Bacteria</taxon>
        <taxon>Bacillati</taxon>
        <taxon>Cyanobacteriota</taxon>
        <taxon>Cyanophyceae</taxon>
        <taxon>Gloeobacterales</taxon>
        <taxon>Gloeobacteraceae</taxon>
        <taxon>Gloeobacter</taxon>
        <taxon>Gloeobacter morelensis</taxon>
    </lineage>
</organism>
<evidence type="ECO:0000256" key="1">
    <source>
        <dbReference type="ARBA" id="ARBA00001947"/>
    </source>
</evidence>
<dbReference type="SUPFAM" id="SSF55031">
    <property type="entry name" value="Bacterial exopeptidase dimerisation domain"/>
    <property type="match status" value="1"/>
</dbReference>
<keyword evidence="3" id="KW-0378">Hydrolase</keyword>
<comment type="cofactor">
    <cofactor evidence="1">
        <name>Zn(2+)</name>
        <dbReference type="ChEBI" id="CHEBI:29105"/>
    </cofactor>
</comment>
<dbReference type="Gene3D" id="3.30.70.360">
    <property type="match status" value="1"/>
</dbReference>
<dbReference type="Proteomes" id="UP001054846">
    <property type="component" value="Chromosome"/>
</dbReference>
<proteinExistence type="predicted"/>
<evidence type="ECO:0000313" key="8">
    <source>
        <dbReference type="Proteomes" id="UP001054846"/>
    </source>
</evidence>
<evidence type="ECO:0000256" key="2">
    <source>
        <dbReference type="ARBA" id="ARBA00022723"/>
    </source>
</evidence>
<evidence type="ECO:0000256" key="5">
    <source>
        <dbReference type="SAM" id="SignalP"/>
    </source>
</evidence>
<protein>
    <submittedName>
        <fullName evidence="7">M20/M25/M40 family metallo-hydrolase</fullName>
    </submittedName>
</protein>
<dbReference type="CDD" id="cd03885">
    <property type="entry name" value="M20_CPDG2"/>
    <property type="match status" value="1"/>
</dbReference>
<dbReference type="InterPro" id="IPR036264">
    <property type="entry name" value="Bact_exopeptidase_dim_dom"/>
</dbReference>
<dbReference type="Gene3D" id="3.40.630.10">
    <property type="entry name" value="Zn peptidases"/>
    <property type="match status" value="1"/>
</dbReference>
<evidence type="ECO:0000313" key="7">
    <source>
        <dbReference type="EMBL" id="UFP94576.1"/>
    </source>
</evidence>
<name>A0ABY3PLK5_9CYAN</name>